<dbReference type="PANTHER" id="PTHR43420">
    <property type="entry name" value="ACETYLTRANSFERASE"/>
    <property type="match status" value="1"/>
</dbReference>
<keyword evidence="2" id="KW-0012">Acyltransferase</keyword>
<dbReference type="PROSITE" id="PS51186">
    <property type="entry name" value="GNAT"/>
    <property type="match status" value="1"/>
</dbReference>
<organism evidence="4">
    <name type="scientific">Desulfitobacterium hafniense</name>
    <name type="common">Desulfitobacterium frappieri</name>
    <dbReference type="NCBI Taxonomy" id="49338"/>
    <lineage>
        <taxon>Bacteria</taxon>
        <taxon>Bacillati</taxon>
        <taxon>Bacillota</taxon>
        <taxon>Clostridia</taxon>
        <taxon>Eubacteriales</taxon>
        <taxon>Desulfitobacteriaceae</taxon>
        <taxon>Desulfitobacterium</taxon>
    </lineage>
</organism>
<keyword evidence="1 4" id="KW-0808">Transferase</keyword>
<evidence type="ECO:0000259" key="3">
    <source>
        <dbReference type="PROSITE" id="PS51186"/>
    </source>
</evidence>
<dbReference type="InterPro" id="IPR000182">
    <property type="entry name" value="GNAT_dom"/>
</dbReference>
<dbReference type="Gene3D" id="3.40.630.30">
    <property type="match status" value="2"/>
</dbReference>
<dbReference type="CDD" id="cd04301">
    <property type="entry name" value="NAT_SF"/>
    <property type="match status" value="2"/>
</dbReference>
<reference evidence="4" key="1">
    <citation type="submission" date="2014-07" db="EMBL/GenBank/DDBJ databases">
        <authorList>
            <person name="Hornung V.Bastian."/>
        </authorList>
    </citation>
    <scope>NUCLEOTIDE SEQUENCE</scope>
    <source>
        <strain evidence="4">PCE-S</strain>
    </source>
</reference>
<evidence type="ECO:0000256" key="1">
    <source>
        <dbReference type="ARBA" id="ARBA00022679"/>
    </source>
</evidence>
<name>A0A098AUT6_DESHA</name>
<gene>
    <name evidence="4" type="ORF">DPCES_0402</name>
</gene>
<protein>
    <submittedName>
        <fullName evidence="4">Acetyltransferase, N-acetylglutamate synthase</fullName>
    </submittedName>
</protein>
<sequence length="299" mass="34390">MINSLADPSINLRESLDAKSYTHINNLQRLCLEHDRTNLKLELDYKLSRAEGKPGSLKTINEFMCYEGELLIGYMGICDFGGEEIEVNGMVHPDYRKKGIFKTLFSFAKNEWSKRRASRMLLLSDRDSLTGQAFIKRVSGVKYEHTEYEMFLQSDTKQELNSCKVVLRKATGNDTREIARQNFIYFEQESQDENMLIPEEEARAGMIIYMAEVNNCVIGKVHLDISSNVGGIYGLGVLPEYRRKGYGRDILTLGIKELKSNNFQEIMLQVNVKNEKALDLYRSCGFEVTSTMDYYELKK</sequence>
<feature type="domain" description="N-acetyltransferase" evidence="3">
    <location>
        <begin position="165"/>
        <end position="299"/>
    </location>
</feature>
<dbReference type="RefSeq" id="WP_005810534.1">
    <property type="nucleotide sequence ID" value="NZ_CABKQQ010000025.1"/>
</dbReference>
<dbReference type="PATRIC" id="fig|49338.4.peg.428"/>
<dbReference type="AlphaFoldDB" id="A0A098AUT6"/>
<proteinExistence type="predicted"/>
<dbReference type="Pfam" id="PF00583">
    <property type="entry name" value="Acetyltransf_1"/>
    <property type="match status" value="1"/>
</dbReference>
<evidence type="ECO:0000313" key="4">
    <source>
        <dbReference type="EMBL" id="CDX00289.1"/>
    </source>
</evidence>
<dbReference type="EMBL" id="LK996017">
    <property type="protein sequence ID" value="CDX00289.1"/>
    <property type="molecule type" value="Genomic_DNA"/>
</dbReference>
<dbReference type="SUPFAM" id="SSF55729">
    <property type="entry name" value="Acyl-CoA N-acyltransferases (Nat)"/>
    <property type="match status" value="2"/>
</dbReference>
<dbReference type="InterPro" id="IPR050680">
    <property type="entry name" value="YpeA/RimI_acetyltransf"/>
</dbReference>
<accession>A0A098AUT6</accession>
<evidence type="ECO:0000256" key="2">
    <source>
        <dbReference type="ARBA" id="ARBA00023315"/>
    </source>
</evidence>
<dbReference type="InterPro" id="IPR016181">
    <property type="entry name" value="Acyl_CoA_acyltransferase"/>
</dbReference>
<dbReference type="GO" id="GO:0016747">
    <property type="term" value="F:acyltransferase activity, transferring groups other than amino-acyl groups"/>
    <property type="evidence" value="ECO:0007669"/>
    <property type="project" value="InterPro"/>
</dbReference>